<dbReference type="GO" id="GO:0008033">
    <property type="term" value="P:tRNA processing"/>
    <property type="evidence" value="ECO:0007669"/>
    <property type="project" value="TreeGrafter"/>
</dbReference>
<dbReference type="PROSITE" id="PS50961">
    <property type="entry name" value="HTH_LA"/>
    <property type="match status" value="1"/>
</dbReference>
<dbReference type="OMA" id="ICHQVEY"/>
<feature type="domain" description="HTH La-type RNA-binding" evidence="5">
    <location>
        <begin position="7"/>
        <end position="99"/>
    </location>
</feature>
<dbReference type="GO" id="GO:0003729">
    <property type="term" value="F:mRNA binding"/>
    <property type="evidence" value="ECO:0007669"/>
    <property type="project" value="TreeGrafter"/>
</dbReference>
<name>G3U2Z3_LOXAF</name>
<dbReference type="PANTHER" id="PTHR22792:SF166">
    <property type="entry name" value="LUPUS LA PROTEIN HOMOLOG"/>
    <property type="match status" value="1"/>
</dbReference>
<evidence type="ECO:0000256" key="4">
    <source>
        <dbReference type="PROSITE-ProRule" id="PRU00332"/>
    </source>
</evidence>
<dbReference type="InterPro" id="IPR002344">
    <property type="entry name" value="Lupus_La"/>
</dbReference>
<keyword evidence="2 4" id="KW-0694">RNA-binding</keyword>
<dbReference type="GO" id="GO:0010494">
    <property type="term" value="C:cytoplasmic stress granule"/>
    <property type="evidence" value="ECO:0007669"/>
    <property type="project" value="TreeGrafter"/>
</dbReference>
<dbReference type="PANTHER" id="PTHR22792">
    <property type="entry name" value="LUPUS LA PROTEIN-RELATED"/>
    <property type="match status" value="1"/>
</dbReference>
<dbReference type="Gene3D" id="3.30.70.330">
    <property type="match status" value="2"/>
</dbReference>
<comment type="subcellular location">
    <subcellularLocation>
        <location evidence="1">Nucleus</location>
    </subcellularLocation>
</comment>
<dbReference type="InterPro" id="IPR012677">
    <property type="entry name" value="Nucleotide-bd_a/b_plait_sf"/>
</dbReference>
<dbReference type="PRINTS" id="PR00302">
    <property type="entry name" value="LUPUSLA"/>
</dbReference>
<dbReference type="GO" id="GO:0005829">
    <property type="term" value="C:cytosol"/>
    <property type="evidence" value="ECO:0007669"/>
    <property type="project" value="TreeGrafter"/>
</dbReference>
<accession>G3U2Z3</accession>
<dbReference type="CDD" id="cd12541">
    <property type="entry name" value="RRM2_La"/>
    <property type="match status" value="1"/>
</dbReference>
<dbReference type="AlphaFoldDB" id="G3U2Z3"/>
<evidence type="ECO:0000256" key="3">
    <source>
        <dbReference type="ARBA" id="ARBA00023242"/>
    </source>
</evidence>
<organism evidence="6 7">
    <name type="scientific">Loxodonta africana</name>
    <name type="common">African elephant</name>
    <dbReference type="NCBI Taxonomy" id="9785"/>
    <lineage>
        <taxon>Eukaryota</taxon>
        <taxon>Metazoa</taxon>
        <taxon>Chordata</taxon>
        <taxon>Craniata</taxon>
        <taxon>Vertebrata</taxon>
        <taxon>Euteleostomi</taxon>
        <taxon>Mammalia</taxon>
        <taxon>Eutheria</taxon>
        <taxon>Afrotheria</taxon>
        <taxon>Proboscidea</taxon>
        <taxon>Elephantidae</taxon>
        <taxon>Loxodonta</taxon>
    </lineage>
</organism>
<dbReference type="InterPro" id="IPR014886">
    <property type="entry name" value="La_xRRM"/>
</dbReference>
<sequence>NGQNCGSEKTSALWAKICHQVEYCFGDFNLLWGKFLKEQIKLGEGWIPLEIRIKINKLNHLTTDFNVIGQTLNNSKVELIEISEDKIRRSLSKPLPGVTDDYKNDVKNRSAYMKGFATDAIPDDIKEWLEDKSEVLNIQMKRTLHKALKGLISMFDSTESANKVIETPGQKYKDTNLLILLQEERMKKESKVEAKLRTKQKQVLKQKIAEDFELKSLEGKIGCLLKFWGDDDQTCREDLHIIFSHYGEIKWINFVRGVEEGVILLKEKDKEVLDKAKYVSNGELQLRNNEVTWK</sequence>
<dbReference type="SUPFAM" id="SSF46785">
    <property type="entry name" value="Winged helix' DNA-binding domain"/>
    <property type="match status" value="1"/>
</dbReference>
<dbReference type="GO" id="GO:1990904">
    <property type="term" value="C:ribonucleoprotein complex"/>
    <property type="evidence" value="ECO:0007669"/>
    <property type="project" value="InterPro"/>
</dbReference>
<evidence type="ECO:0000256" key="2">
    <source>
        <dbReference type="ARBA" id="ARBA00022884"/>
    </source>
</evidence>
<dbReference type="Ensembl" id="ENSLAFT00000031603.1">
    <property type="protein sequence ID" value="ENSLAFP00000022201.1"/>
    <property type="gene ID" value="ENSLAFG00000026721.1"/>
</dbReference>
<dbReference type="InterPro" id="IPR035979">
    <property type="entry name" value="RBD_domain_sf"/>
</dbReference>
<dbReference type="Proteomes" id="UP000007646">
    <property type="component" value="Unassembled WGS sequence"/>
</dbReference>
<dbReference type="eggNOG" id="KOG4213">
    <property type="taxonomic scope" value="Eukaryota"/>
</dbReference>
<dbReference type="InterPro" id="IPR006630">
    <property type="entry name" value="La_HTH"/>
</dbReference>
<dbReference type="Pfam" id="PF05383">
    <property type="entry name" value="La"/>
    <property type="match status" value="1"/>
</dbReference>
<proteinExistence type="predicted"/>
<protein>
    <recommendedName>
        <fullName evidence="5">HTH La-type RNA-binding domain-containing protein</fullName>
    </recommendedName>
</protein>
<reference evidence="6" key="3">
    <citation type="submission" date="2025-09" db="UniProtKB">
        <authorList>
            <consortium name="Ensembl"/>
        </authorList>
    </citation>
    <scope>IDENTIFICATION</scope>
    <source>
        <strain evidence="6">Isolate ISIS603380</strain>
    </source>
</reference>
<dbReference type="HOGENOM" id="CLU_042341_1_1_1"/>
<evidence type="ECO:0000313" key="7">
    <source>
        <dbReference type="Proteomes" id="UP000007646"/>
    </source>
</evidence>
<dbReference type="GeneTree" id="ENSGT00830000128380"/>
<reference evidence="6" key="2">
    <citation type="submission" date="2025-08" db="UniProtKB">
        <authorList>
            <consortium name="Ensembl"/>
        </authorList>
    </citation>
    <scope>IDENTIFICATION</scope>
    <source>
        <strain evidence="6">Isolate ISIS603380</strain>
    </source>
</reference>
<dbReference type="STRING" id="9785.ENSLAFP00000022201"/>
<dbReference type="InParanoid" id="G3U2Z3"/>
<evidence type="ECO:0000256" key="1">
    <source>
        <dbReference type="ARBA" id="ARBA00004123"/>
    </source>
</evidence>
<reference evidence="6 7" key="1">
    <citation type="submission" date="2009-06" db="EMBL/GenBank/DDBJ databases">
        <title>The Genome Sequence of Loxodonta africana (African elephant).</title>
        <authorList>
            <person name="Di Palma F."/>
            <person name="Heiman D."/>
            <person name="Young S."/>
            <person name="Johnson J."/>
            <person name="Lander E.S."/>
            <person name="Lindblad-Toh K."/>
        </authorList>
    </citation>
    <scope>NUCLEOTIDE SEQUENCE [LARGE SCALE GENOMIC DNA]</scope>
    <source>
        <strain evidence="6 7">Isolate ISIS603380</strain>
    </source>
</reference>
<dbReference type="CDD" id="cd12291">
    <property type="entry name" value="RRM1_La"/>
    <property type="match status" value="1"/>
</dbReference>
<dbReference type="SMART" id="SM00715">
    <property type="entry name" value="LA"/>
    <property type="match status" value="1"/>
</dbReference>
<dbReference type="InterPro" id="IPR036388">
    <property type="entry name" value="WH-like_DNA-bd_sf"/>
</dbReference>
<keyword evidence="7" id="KW-1185">Reference proteome</keyword>
<evidence type="ECO:0000259" key="5">
    <source>
        <dbReference type="PROSITE" id="PS50961"/>
    </source>
</evidence>
<dbReference type="GO" id="GO:0045727">
    <property type="term" value="P:positive regulation of translation"/>
    <property type="evidence" value="ECO:0007669"/>
    <property type="project" value="TreeGrafter"/>
</dbReference>
<dbReference type="SUPFAM" id="SSF54928">
    <property type="entry name" value="RNA-binding domain, RBD"/>
    <property type="match status" value="2"/>
</dbReference>
<dbReference type="InterPro" id="IPR045180">
    <property type="entry name" value="La_dom_prot"/>
</dbReference>
<evidence type="ECO:0000313" key="6">
    <source>
        <dbReference type="Ensembl" id="ENSLAFP00000022201.1"/>
    </source>
</evidence>
<keyword evidence="3" id="KW-0539">Nucleus</keyword>
<dbReference type="Pfam" id="PF08777">
    <property type="entry name" value="RRM_3"/>
    <property type="match status" value="1"/>
</dbReference>
<dbReference type="GO" id="GO:0005634">
    <property type="term" value="C:nucleus"/>
    <property type="evidence" value="ECO:0007669"/>
    <property type="project" value="UniProtKB-SubCell"/>
</dbReference>
<dbReference type="InterPro" id="IPR036390">
    <property type="entry name" value="WH_DNA-bd_sf"/>
</dbReference>
<dbReference type="Gene3D" id="1.10.10.10">
    <property type="entry name" value="Winged helix-like DNA-binding domain superfamily/Winged helix DNA-binding domain"/>
    <property type="match status" value="1"/>
</dbReference>